<dbReference type="PANTHER" id="PTHR43156">
    <property type="entry name" value="STAGE II SPORULATION PROTEIN E-RELATED"/>
    <property type="match status" value="1"/>
</dbReference>
<dbReference type="Pfam" id="PF02518">
    <property type="entry name" value="HATPase_c"/>
    <property type="match status" value="1"/>
</dbReference>
<proteinExistence type="predicted"/>
<dbReference type="Pfam" id="PF00072">
    <property type="entry name" value="Response_reg"/>
    <property type="match status" value="1"/>
</dbReference>
<dbReference type="GO" id="GO:0000160">
    <property type="term" value="P:phosphorelay signal transduction system"/>
    <property type="evidence" value="ECO:0007669"/>
    <property type="project" value="InterPro"/>
</dbReference>
<sequence>MTLSNGEVTAVKILIVDDEAINRTLLTNMLYSAGYKHCIEAVNGEEAIQHFIEEQPDLVLLDVVMPGLSGFDVAVQIRQLAKGPYLPILFITALEDNESLVRCLEVGGNDFATKPFDRHILTAKIKAHLKIRALSEHVEQQNQRLRLFNQRVAREHAIVEHIFSHAIVNRPEVLSHFDCFLKPAETFNGDLFLCEASPSGGVYFVVGDFTGHGLASAIGALPVTQAFQELSHQGVSIAEIICELNRILITFLPSDMFMAAVVGEINAEGNRVNLWQGGMPAVIIPAKTDMSLRTITSRHMALGIVDEHELNTDCDAIRLGPNEQLIICSDGLIEIANDKGEMLLEEGLIDIIKDQMQTHEKIEADSLFLRAKAHCGAASFHDDVTLVVFTAKPINIPVSQKFDDGLPSVHDIALDAKHLKQPDILQRVLQLAGQCEGIQSIRSIIYTVLSELFNNALEHGILKLDSKLKADSSGFQQYYENREASLQVLNQGRINIRVESVPSDGKVLISVEDSGDGFEWGGGRKFSTACTTQEESYGRGLPLIHALCERIWFEKGGSKVVCLIDTQS</sequence>
<dbReference type="Pfam" id="PF07228">
    <property type="entry name" value="SpoIIE"/>
    <property type="match status" value="1"/>
</dbReference>
<protein>
    <submittedName>
        <fullName evidence="4">Response regulator</fullName>
    </submittedName>
</protein>
<dbReference type="GO" id="GO:0016791">
    <property type="term" value="F:phosphatase activity"/>
    <property type="evidence" value="ECO:0007669"/>
    <property type="project" value="TreeGrafter"/>
</dbReference>
<dbReference type="CDD" id="cd16936">
    <property type="entry name" value="HATPase_RsbW-like"/>
    <property type="match status" value="1"/>
</dbReference>
<dbReference type="InterPro" id="IPR036457">
    <property type="entry name" value="PPM-type-like_dom_sf"/>
</dbReference>
<keyword evidence="1" id="KW-0378">Hydrolase</keyword>
<dbReference type="InterPro" id="IPR003594">
    <property type="entry name" value="HATPase_dom"/>
</dbReference>
<dbReference type="Gene3D" id="3.40.50.2300">
    <property type="match status" value="1"/>
</dbReference>
<dbReference type="PANTHER" id="PTHR43156:SF2">
    <property type="entry name" value="STAGE II SPORULATION PROTEIN E"/>
    <property type="match status" value="1"/>
</dbReference>
<dbReference type="SUPFAM" id="SSF52172">
    <property type="entry name" value="CheY-like"/>
    <property type="match status" value="1"/>
</dbReference>
<dbReference type="PATRIC" id="fig|1300253.3.peg.1416"/>
<dbReference type="SUPFAM" id="SSF81606">
    <property type="entry name" value="PP2C-like"/>
    <property type="match status" value="1"/>
</dbReference>
<evidence type="ECO:0000313" key="5">
    <source>
        <dbReference type="Proteomes" id="UP000014909"/>
    </source>
</evidence>
<dbReference type="SUPFAM" id="SSF55874">
    <property type="entry name" value="ATPase domain of HSP90 chaperone/DNA topoisomerase II/histidine kinase"/>
    <property type="match status" value="1"/>
</dbReference>
<feature type="domain" description="Response regulatory" evidence="3">
    <location>
        <begin position="12"/>
        <end position="129"/>
    </location>
</feature>
<dbReference type="InterPro" id="IPR052016">
    <property type="entry name" value="Bact_Sigma-Reg"/>
</dbReference>
<evidence type="ECO:0000313" key="4">
    <source>
        <dbReference type="EMBL" id="AGP77503.1"/>
    </source>
</evidence>
<accession>S5ALB6</accession>
<dbReference type="Gene3D" id="3.60.40.10">
    <property type="entry name" value="PPM-type phosphatase domain"/>
    <property type="match status" value="1"/>
</dbReference>
<gene>
    <name evidence="4" type="ORF">I633_06820</name>
</gene>
<dbReference type="InterPro" id="IPR036890">
    <property type="entry name" value="HATPase_C_sf"/>
</dbReference>
<feature type="modified residue" description="4-aspartylphosphate" evidence="2">
    <location>
        <position position="62"/>
    </location>
</feature>
<dbReference type="InterPro" id="IPR011006">
    <property type="entry name" value="CheY-like_superfamily"/>
</dbReference>
<dbReference type="Proteomes" id="UP000014909">
    <property type="component" value="Chromosome"/>
</dbReference>
<dbReference type="HOGENOM" id="CLU_000445_43_7_6"/>
<dbReference type="PROSITE" id="PS50110">
    <property type="entry name" value="RESPONSE_REGULATORY"/>
    <property type="match status" value="1"/>
</dbReference>
<dbReference type="EMBL" id="CP004846">
    <property type="protein sequence ID" value="AGP77503.1"/>
    <property type="molecule type" value="Genomic_DNA"/>
</dbReference>
<dbReference type="KEGG" id="amh:I633_06820"/>
<evidence type="ECO:0000256" key="2">
    <source>
        <dbReference type="PROSITE-ProRule" id="PRU00169"/>
    </source>
</evidence>
<reference evidence="4 5" key="1">
    <citation type="journal article" date="2013" name="Genome Biol. Evol.">
        <title>Genomic Diversity of "Deep Ecotype" Alteromonas macleodii Isolates: Evidence for Pan-Mediterranean Clonal Frames.</title>
        <authorList>
            <person name="Lopez-Perez M."/>
            <person name="Gonzaga A."/>
            <person name="Rodriguez-Valera F."/>
        </authorList>
    </citation>
    <scope>NUCLEOTIDE SEQUENCE [LARGE SCALE GENOMIC DNA]</scope>
    <source>
        <strain evidence="5">'English Channel 615'</strain>
    </source>
</reference>
<dbReference type="Gene3D" id="3.30.565.10">
    <property type="entry name" value="Histidine kinase-like ATPase, C-terminal domain"/>
    <property type="match status" value="1"/>
</dbReference>
<organism evidence="4 5">
    <name type="scientific">Alteromonas mediterranea 615</name>
    <dbReference type="NCBI Taxonomy" id="1300253"/>
    <lineage>
        <taxon>Bacteria</taxon>
        <taxon>Pseudomonadati</taxon>
        <taxon>Pseudomonadota</taxon>
        <taxon>Gammaproteobacteria</taxon>
        <taxon>Alteromonadales</taxon>
        <taxon>Alteromonadaceae</taxon>
        <taxon>Alteromonas/Salinimonas group</taxon>
        <taxon>Alteromonas</taxon>
    </lineage>
</organism>
<evidence type="ECO:0000256" key="1">
    <source>
        <dbReference type="ARBA" id="ARBA00022801"/>
    </source>
</evidence>
<dbReference type="SMART" id="SM00448">
    <property type="entry name" value="REC"/>
    <property type="match status" value="1"/>
</dbReference>
<dbReference type="SMART" id="SM00331">
    <property type="entry name" value="PP2C_SIG"/>
    <property type="match status" value="1"/>
</dbReference>
<dbReference type="AlphaFoldDB" id="S5ALB6"/>
<dbReference type="BioCyc" id="AMAC1300253:G12YX-1088-MONOMER"/>
<dbReference type="InterPro" id="IPR001789">
    <property type="entry name" value="Sig_transdc_resp-reg_receiver"/>
</dbReference>
<dbReference type="InterPro" id="IPR001932">
    <property type="entry name" value="PPM-type_phosphatase-like_dom"/>
</dbReference>
<keyword evidence="2" id="KW-0597">Phosphoprotein</keyword>
<evidence type="ECO:0000259" key="3">
    <source>
        <dbReference type="PROSITE" id="PS50110"/>
    </source>
</evidence>
<name>S5ALB6_9ALTE</name>